<evidence type="ECO:0000313" key="5">
    <source>
        <dbReference type="Proteomes" id="UP000298179"/>
    </source>
</evidence>
<dbReference type="AlphaFoldDB" id="A0A4Y8RS20"/>
<dbReference type="Pfam" id="PF00497">
    <property type="entry name" value="SBP_bac_3"/>
    <property type="match status" value="1"/>
</dbReference>
<keyword evidence="1 2" id="KW-0732">Signal</keyword>
<proteinExistence type="predicted"/>
<dbReference type="Proteomes" id="UP000298179">
    <property type="component" value="Unassembled WGS sequence"/>
</dbReference>
<evidence type="ECO:0000256" key="2">
    <source>
        <dbReference type="SAM" id="SignalP"/>
    </source>
</evidence>
<comment type="caution">
    <text evidence="4">The sequence shown here is derived from an EMBL/GenBank/DDBJ whole genome shotgun (WGS) entry which is preliminary data.</text>
</comment>
<dbReference type="PANTHER" id="PTHR35936">
    <property type="entry name" value="MEMBRANE-BOUND LYTIC MUREIN TRANSGLYCOSYLASE F"/>
    <property type="match status" value="1"/>
</dbReference>
<feature type="signal peptide" evidence="2">
    <location>
        <begin position="1"/>
        <end position="36"/>
    </location>
</feature>
<evidence type="ECO:0000313" key="4">
    <source>
        <dbReference type="EMBL" id="TFF27095.1"/>
    </source>
</evidence>
<dbReference type="InterPro" id="IPR001638">
    <property type="entry name" value="Solute-binding_3/MltF_N"/>
</dbReference>
<feature type="domain" description="Solute-binding protein family 3/N-terminal" evidence="3">
    <location>
        <begin position="47"/>
        <end position="275"/>
    </location>
</feature>
<feature type="chain" id="PRO_5021403034" evidence="2">
    <location>
        <begin position="37"/>
        <end position="284"/>
    </location>
</feature>
<organism evidence="4 5">
    <name type="scientific">Jiella endophytica</name>
    <dbReference type="NCBI Taxonomy" id="2558362"/>
    <lineage>
        <taxon>Bacteria</taxon>
        <taxon>Pseudomonadati</taxon>
        <taxon>Pseudomonadota</taxon>
        <taxon>Alphaproteobacteria</taxon>
        <taxon>Hyphomicrobiales</taxon>
        <taxon>Aurantimonadaceae</taxon>
        <taxon>Jiella</taxon>
    </lineage>
</organism>
<dbReference type="PANTHER" id="PTHR35936:SF19">
    <property type="entry name" value="AMINO-ACID-BINDING PROTEIN YXEM-RELATED"/>
    <property type="match status" value="1"/>
</dbReference>
<evidence type="ECO:0000259" key="3">
    <source>
        <dbReference type="SMART" id="SM00062"/>
    </source>
</evidence>
<keyword evidence="5" id="KW-1185">Reference proteome</keyword>
<dbReference type="SMART" id="SM00062">
    <property type="entry name" value="PBPb"/>
    <property type="match status" value="1"/>
</dbReference>
<dbReference type="Gene3D" id="3.40.190.10">
    <property type="entry name" value="Periplasmic binding protein-like II"/>
    <property type="match status" value="2"/>
</dbReference>
<dbReference type="EMBL" id="SOZD01000001">
    <property type="protein sequence ID" value="TFF27095.1"/>
    <property type="molecule type" value="Genomic_DNA"/>
</dbReference>
<sequence length="284" mass="30693">MRLDRDFLTPFALRRLALAAALLVPLSGAGVRGAHAADLDAIKSSGTMHVATEDDFHPFEFVEDGKPSGYDNALLDLVREKAPFKIEQDIIPWAGILPGVTTGKYDMAVTAVLVNDERKQTLAFTSPVAESTSYYVMKKDQDAIGSASDLNGKTVGVQAGSAMLKHLQAFDAKLKADGGSGIAKIVEYQSYPEAYQDLAIGRTDAVVNTLINVQALVNEKPEVFKLGEAVSEPVYIAWATAKGNDALVEYISSVLLAARKDGTMYELQKKWFGASFEDMPEAIQ</sequence>
<evidence type="ECO:0000256" key="1">
    <source>
        <dbReference type="ARBA" id="ARBA00022729"/>
    </source>
</evidence>
<dbReference type="OrthoDB" id="9814231at2"/>
<dbReference type="RefSeq" id="WP_134759369.1">
    <property type="nucleotide sequence ID" value="NZ_SOZD01000001.1"/>
</dbReference>
<dbReference type="SUPFAM" id="SSF53850">
    <property type="entry name" value="Periplasmic binding protein-like II"/>
    <property type="match status" value="1"/>
</dbReference>
<accession>A0A4Y8RS20</accession>
<name>A0A4Y8RS20_9HYPH</name>
<protein>
    <submittedName>
        <fullName evidence="4">Transporter substrate-binding domain-containing protein</fullName>
    </submittedName>
</protein>
<gene>
    <name evidence="4" type="ORF">E3C22_01025</name>
</gene>
<reference evidence="4 5" key="1">
    <citation type="submission" date="2019-03" db="EMBL/GenBank/DDBJ databases">
        <title>Jiella endophytica sp. nov., a novel endophytic bacterium isolated from root of Ficus microcarpa Linn. f.</title>
        <authorList>
            <person name="Tuo L."/>
        </authorList>
    </citation>
    <scope>NUCLEOTIDE SEQUENCE [LARGE SCALE GENOMIC DNA]</scope>
    <source>
        <strain evidence="4 5">CBS5Q-3</strain>
    </source>
</reference>